<gene>
    <name evidence="1" type="ORF">TCEB3V08_LOCUS9610</name>
</gene>
<accession>A0A7R9D630</accession>
<protein>
    <submittedName>
        <fullName evidence="1">Uncharacterized protein</fullName>
    </submittedName>
</protein>
<dbReference type="EMBL" id="OC320691">
    <property type="protein sequence ID" value="CAD7408605.1"/>
    <property type="molecule type" value="Genomic_DNA"/>
</dbReference>
<name>A0A7R9D630_TIMCR</name>
<reference evidence="1" key="1">
    <citation type="submission" date="2020-11" db="EMBL/GenBank/DDBJ databases">
        <authorList>
            <person name="Tran Van P."/>
        </authorList>
    </citation>
    <scope>NUCLEOTIDE SEQUENCE</scope>
</reference>
<organism evidence="1">
    <name type="scientific">Timema cristinae</name>
    <name type="common">Walking stick</name>
    <dbReference type="NCBI Taxonomy" id="61476"/>
    <lineage>
        <taxon>Eukaryota</taxon>
        <taxon>Metazoa</taxon>
        <taxon>Ecdysozoa</taxon>
        <taxon>Arthropoda</taxon>
        <taxon>Hexapoda</taxon>
        <taxon>Insecta</taxon>
        <taxon>Pterygota</taxon>
        <taxon>Neoptera</taxon>
        <taxon>Polyneoptera</taxon>
        <taxon>Phasmatodea</taxon>
        <taxon>Timematodea</taxon>
        <taxon>Timematoidea</taxon>
        <taxon>Timematidae</taxon>
        <taxon>Timema</taxon>
    </lineage>
</organism>
<dbReference type="AlphaFoldDB" id="A0A7R9D630"/>
<proteinExistence type="predicted"/>
<evidence type="ECO:0000313" key="1">
    <source>
        <dbReference type="EMBL" id="CAD7408605.1"/>
    </source>
</evidence>
<sequence length="71" mass="7928">MQIQHFTDLRSIKYDDQEATCGHLEESGFDLNSNHVEIEASNCTYDVGEEGGVKFLLQDGGQELLPGEVRI</sequence>